<name>A0A368XV82_9BACI</name>
<dbReference type="Gene3D" id="1.20.970.10">
    <property type="entry name" value="Transferase, Pyrimidine Nucleoside Phosphorylase, Chain C"/>
    <property type="match status" value="1"/>
</dbReference>
<evidence type="ECO:0000259" key="6">
    <source>
        <dbReference type="Pfam" id="PF02885"/>
    </source>
</evidence>
<dbReference type="SUPFAM" id="SSF52418">
    <property type="entry name" value="Nucleoside phosphorylase/phosphoribosyltransferase catalytic domain"/>
    <property type="match status" value="1"/>
</dbReference>
<evidence type="ECO:0000313" key="8">
    <source>
        <dbReference type="Proteomes" id="UP000252585"/>
    </source>
</evidence>
<keyword evidence="3" id="KW-0028">Amino-acid biosynthesis</keyword>
<organism evidence="7 8">
    <name type="scientific">Saliterribacillus persicus</name>
    <dbReference type="NCBI Taxonomy" id="930114"/>
    <lineage>
        <taxon>Bacteria</taxon>
        <taxon>Bacillati</taxon>
        <taxon>Bacillota</taxon>
        <taxon>Bacilli</taxon>
        <taxon>Bacillales</taxon>
        <taxon>Bacillaceae</taxon>
        <taxon>Saliterribacillus</taxon>
    </lineage>
</organism>
<evidence type="ECO:0000256" key="3">
    <source>
        <dbReference type="ARBA" id="ARBA00022822"/>
    </source>
</evidence>
<evidence type="ECO:0000256" key="2">
    <source>
        <dbReference type="ARBA" id="ARBA00022679"/>
    </source>
</evidence>
<dbReference type="InterPro" id="IPR005940">
    <property type="entry name" value="Anthranilate_Pribosyl_Tfrase"/>
</dbReference>
<accession>A0A368XV82</accession>
<dbReference type="RefSeq" id="WP_114352445.1">
    <property type="nucleotide sequence ID" value="NZ_QPJJ01000005.1"/>
</dbReference>
<dbReference type="Gene3D" id="3.40.1030.10">
    <property type="entry name" value="Nucleoside phosphorylase/phosphoribosyltransferase catalytic domain"/>
    <property type="match status" value="1"/>
</dbReference>
<dbReference type="InterPro" id="IPR017459">
    <property type="entry name" value="Glycosyl_Trfase_fam3_N_dom"/>
</dbReference>
<gene>
    <name evidence="7" type="ORF">DFR57_10564</name>
</gene>
<dbReference type="InterPro" id="IPR035902">
    <property type="entry name" value="Nuc_phospho_transferase"/>
</dbReference>
<dbReference type="InterPro" id="IPR000312">
    <property type="entry name" value="Glycosyl_Trfase_fam3"/>
</dbReference>
<evidence type="ECO:0000259" key="5">
    <source>
        <dbReference type="Pfam" id="PF00591"/>
    </source>
</evidence>
<dbReference type="Pfam" id="PF00591">
    <property type="entry name" value="Glycos_transf_3"/>
    <property type="match status" value="1"/>
</dbReference>
<evidence type="ECO:0000256" key="1">
    <source>
        <dbReference type="ARBA" id="ARBA00022676"/>
    </source>
</evidence>
<dbReference type="Pfam" id="PF02885">
    <property type="entry name" value="Glycos_trans_3N"/>
    <property type="match status" value="1"/>
</dbReference>
<dbReference type="EMBL" id="QPJJ01000005">
    <property type="protein sequence ID" value="RCW71881.1"/>
    <property type="molecule type" value="Genomic_DNA"/>
</dbReference>
<dbReference type="PANTHER" id="PTHR43285">
    <property type="entry name" value="ANTHRANILATE PHOSPHORIBOSYLTRANSFERASE"/>
    <property type="match status" value="1"/>
</dbReference>
<proteinExistence type="predicted"/>
<keyword evidence="4" id="KW-0057">Aromatic amino acid biosynthesis</keyword>
<dbReference type="GO" id="GO:0000162">
    <property type="term" value="P:L-tryptophan biosynthetic process"/>
    <property type="evidence" value="ECO:0007669"/>
    <property type="project" value="UniProtKB-KW"/>
</dbReference>
<evidence type="ECO:0000256" key="4">
    <source>
        <dbReference type="ARBA" id="ARBA00023141"/>
    </source>
</evidence>
<keyword evidence="8" id="KW-1185">Reference proteome</keyword>
<dbReference type="Proteomes" id="UP000252585">
    <property type="component" value="Unassembled WGS sequence"/>
</dbReference>
<dbReference type="GO" id="GO:0004048">
    <property type="term" value="F:anthranilate phosphoribosyltransferase activity"/>
    <property type="evidence" value="ECO:0007669"/>
    <property type="project" value="InterPro"/>
</dbReference>
<dbReference type="InterPro" id="IPR036320">
    <property type="entry name" value="Glycosyl_Trfase_fam3_N_dom_sf"/>
</dbReference>
<feature type="domain" description="Glycosyl transferase family 3 N-terminal" evidence="6">
    <location>
        <begin position="5"/>
        <end position="65"/>
    </location>
</feature>
<evidence type="ECO:0000313" key="7">
    <source>
        <dbReference type="EMBL" id="RCW71881.1"/>
    </source>
</evidence>
<dbReference type="GO" id="GO:0005829">
    <property type="term" value="C:cytosol"/>
    <property type="evidence" value="ECO:0007669"/>
    <property type="project" value="TreeGrafter"/>
</dbReference>
<sequence length="355" mass="40385">MQKWLKEVARGKKGSKDLSYEQTRLLAEQIIDKRATIAQTTAYLIAARIKTESSDELLAFIDAFRTQNMEISLPENVRDKLIDFQGPYNGRNSFVATIPSAILLAEKGVPCTMSASITLPPKYGTSMVDIFQALNINGNKTNVTVEDEIMDQNLTFLEAEAFSSPLKELRFIREEIGVRTILNTVEKLLNFTGARNIMLGAFHRTAIKRMKSSFEQMDYKNVFIVQGLEGSEDVPVHRNSFVYHWEKEGLSSFTVKPADYGLLCKEFDKNIKLNATEQAEIILSLLAGDKRESYLYYYNQLVLNTGLRYYLFGIYPTIEEGVEYAKVQLSSGRGLQLLTKWQSKCKSEWKKESIV</sequence>
<feature type="domain" description="Glycosyl transferase family 3" evidence="5">
    <location>
        <begin position="90"/>
        <end position="333"/>
    </location>
</feature>
<dbReference type="PANTHER" id="PTHR43285:SF2">
    <property type="entry name" value="ANTHRANILATE PHOSPHORIBOSYLTRANSFERASE"/>
    <property type="match status" value="1"/>
</dbReference>
<dbReference type="AlphaFoldDB" id="A0A368XV82"/>
<dbReference type="OrthoDB" id="9926at2"/>
<comment type="caution">
    <text evidence="7">The sequence shown here is derived from an EMBL/GenBank/DDBJ whole genome shotgun (WGS) entry which is preliminary data.</text>
</comment>
<dbReference type="SUPFAM" id="SSF47648">
    <property type="entry name" value="Nucleoside phosphorylase/phosphoribosyltransferase N-terminal domain"/>
    <property type="match status" value="1"/>
</dbReference>
<keyword evidence="3" id="KW-0822">Tryptophan biosynthesis</keyword>
<keyword evidence="2 7" id="KW-0808">Transferase</keyword>
<protein>
    <submittedName>
        <fullName evidence="7">Anthranilate phosphoribosyltransferase</fullName>
    </submittedName>
</protein>
<keyword evidence="1 7" id="KW-0328">Glycosyltransferase</keyword>
<reference evidence="7 8" key="1">
    <citation type="submission" date="2018-07" db="EMBL/GenBank/DDBJ databases">
        <title>Genomic Encyclopedia of Type Strains, Phase IV (KMG-IV): sequencing the most valuable type-strain genomes for metagenomic binning, comparative biology and taxonomic classification.</title>
        <authorList>
            <person name="Goeker M."/>
        </authorList>
    </citation>
    <scope>NUCLEOTIDE SEQUENCE [LARGE SCALE GENOMIC DNA]</scope>
    <source>
        <strain evidence="7 8">DSM 27696</strain>
    </source>
</reference>